<feature type="region of interest" description="Disordered" evidence="1">
    <location>
        <begin position="1"/>
        <end position="110"/>
    </location>
</feature>
<feature type="domain" description="DUF4005" evidence="2">
    <location>
        <begin position="198"/>
        <end position="255"/>
    </location>
</feature>
<name>A0AAD7PFL1_QUISA</name>
<keyword evidence="4" id="KW-1185">Reference proteome</keyword>
<feature type="region of interest" description="Disordered" evidence="1">
    <location>
        <begin position="273"/>
        <end position="293"/>
    </location>
</feature>
<reference evidence="3" key="1">
    <citation type="journal article" date="2023" name="Science">
        <title>Elucidation of the pathway for biosynthesis of saponin adjuvants from the soapbark tree.</title>
        <authorList>
            <person name="Reed J."/>
            <person name="Orme A."/>
            <person name="El-Demerdash A."/>
            <person name="Owen C."/>
            <person name="Martin L.B.B."/>
            <person name="Misra R.C."/>
            <person name="Kikuchi S."/>
            <person name="Rejzek M."/>
            <person name="Martin A.C."/>
            <person name="Harkess A."/>
            <person name="Leebens-Mack J."/>
            <person name="Louveau T."/>
            <person name="Stephenson M.J."/>
            <person name="Osbourn A."/>
        </authorList>
    </citation>
    <scope>NUCLEOTIDE SEQUENCE</scope>
    <source>
        <strain evidence="3">S10</strain>
    </source>
</reference>
<feature type="compositionally biased region" description="Basic and acidic residues" evidence="1">
    <location>
        <begin position="1"/>
        <end position="12"/>
    </location>
</feature>
<proteinExistence type="predicted"/>
<protein>
    <submittedName>
        <fullName evidence="3">Protein IQ-DOMAIN 31</fullName>
    </submittedName>
</protein>
<organism evidence="3 4">
    <name type="scientific">Quillaja saponaria</name>
    <name type="common">Soap bark tree</name>
    <dbReference type="NCBI Taxonomy" id="32244"/>
    <lineage>
        <taxon>Eukaryota</taxon>
        <taxon>Viridiplantae</taxon>
        <taxon>Streptophyta</taxon>
        <taxon>Embryophyta</taxon>
        <taxon>Tracheophyta</taxon>
        <taxon>Spermatophyta</taxon>
        <taxon>Magnoliopsida</taxon>
        <taxon>eudicotyledons</taxon>
        <taxon>Gunneridae</taxon>
        <taxon>Pentapetalae</taxon>
        <taxon>rosids</taxon>
        <taxon>fabids</taxon>
        <taxon>Fabales</taxon>
        <taxon>Quillajaceae</taxon>
        <taxon>Quillaja</taxon>
    </lineage>
</organism>
<sequence length="293" mass="31958">MSYQKHDNHQTVDTDEGLPKRGASKTSGANAENGSIGSSGSEKSKHNPRKVISHPELSVGKFNSRKIPSSTKEVSDKTEVGKDKRKPIPRKLSASTAPDVSQQASAPAQKMEVLPVPIPEKSDLNTCPKFQVADEQVDKLHNYPVINLQTTENIGRGEGIEGMNQELNYSDCFISNENAKTCHRRASLPAKFDGQENVVRNTPRLPSYMSPTESAKAKLRGQDSSRLAQDIAEKNVTTRRHSLSSSANGKISSLAPRVPSLVSMNGRGVIRADRSLSSSRDGCDKVVQPEWRS</sequence>
<dbReference type="KEGG" id="qsa:O6P43_025429"/>
<feature type="compositionally biased region" description="Basic and acidic residues" evidence="1">
    <location>
        <begin position="73"/>
        <end position="82"/>
    </location>
</feature>
<evidence type="ECO:0000313" key="3">
    <source>
        <dbReference type="EMBL" id="KAJ7953773.1"/>
    </source>
</evidence>
<dbReference type="EMBL" id="JARAOO010000010">
    <property type="protein sequence ID" value="KAJ7953773.1"/>
    <property type="molecule type" value="Genomic_DNA"/>
</dbReference>
<evidence type="ECO:0000256" key="1">
    <source>
        <dbReference type="SAM" id="MobiDB-lite"/>
    </source>
</evidence>
<evidence type="ECO:0000259" key="2">
    <source>
        <dbReference type="Pfam" id="PF13178"/>
    </source>
</evidence>
<comment type="caution">
    <text evidence="3">The sequence shown here is derived from an EMBL/GenBank/DDBJ whole genome shotgun (WGS) entry which is preliminary data.</text>
</comment>
<feature type="compositionally biased region" description="Low complexity" evidence="1">
    <location>
        <begin position="27"/>
        <end position="41"/>
    </location>
</feature>
<dbReference type="InterPro" id="IPR025064">
    <property type="entry name" value="DUF4005"/>
</dbReference>
<dbReference type="Pfam" id="PF13178">
    <property type="entry name" value="DUF4005"/>
    <property type="match status" value="1"/>
</dbReference>
<dbReference type="Proteomes" id="UP001163823">
    <property type="component" value="Chromosome 10"/>
</dbReference>
<accession>A0AAD7PFL1</accession>
<gene>
    <name evidence="3" type="ORF">O6P43_025429</name>
</gene>
<evidence type="ECO:0000313" key="4">
    <source>
        <dbReference type="Proteomes" id="UP001163823"/>
    </source>
</evidence>
<feature type="compositionally biased region" description="Polar residues" evidence="1">
    <location>
        <begin position="93"/>
        <end position="106"/>
    </location>
</feature>
<dbReference type="AlphaFoldDB" id="A0AAD7PFL1"/>